<name>A0A9K3KKV7_9STRA</name>
<accession>A0A9K3KKV7</accession>
<dbReference type="Proteomes" id="UP000693970">
    <property type="component" value="Unassembled WGS sequence"/>
</dbReference>
<dbReference type="EMBL" id="JAGRRH010000097">
    <property type="protein sequence ID" value="KAG7337023.1"/>
    <property type="molecule type" value="Genomic_DNA"/>
</dbReference>
<organism evidence="6 8">
    <name type="scientific">Nitzschia inconspicua</name>
    <dbReference type="NCBI Taxonomy" id="303405"/>
    <lineage>
        <taxon>Eukaryota</taxon>
        <taxon>Sar</taxon>
        <taxon>Stramenopiles</taxon>
        <taxon>Ochrophyta</taxon>
        <taxon>Bacillariophyta</taxon>
        <taxon>Bacillariophyceae</taxon>
        <taxon>Bacillariophycidae</taxon>
        <taxon>Bacillariales</taxon>
        <taxon>Bacillariaceae</taxon>
        <taxon>Nitzschia</taxon>
    </lineage>
</organism>
<evidence type="ECO:0000313" key="3">
    <source>
        <dbReference type="EMBL" id="KAG7336743.1"/>
    </source>
</evidence>
<dbReference type="EMBL" id="JAGRRH010000005">
    <property type="protein sequence ID" value="KAG7370414.1"/>
    <property type="molecule type" value="Genomic_DNA"/>
</dbReference>
<evidence type="ECO:0000313" key="5">
    <source>
        <dbReference type="EMBL" id="KAG7337023.1"/>
    </source>
</evidence>
<evidence type="ECO:0000256" key="1">
    <source>
        <dbReference type="SAM" id="MobiDB-lite"/>
    </source>
</evidence>
<reference evidence="6" key="2">
    <citation type="submission" date="2021-04" db="EMBL/GenBank/DDBJ databases">
        <authorList>
            <person name="Podell S."/>
        </authorList>
    </citation>
    <scope>NUCLEOTIDE SEQUENCE</scope>
    <source>
        <strain evidence="6">Hildebrandi</strain>
    </source>
</reference>
<keyword evidence="2" id="KW-0812">Transmembrane</keyword>
<dbReference type="EMBL" id="JAGRRH010000103">
    <property type="protein sequence ID" value="KAG7336874.1"/>
    <property type="molecule type" value="Genomic_DNA"/>
</dbReference>
<dbReference type="AlphaFoldDB" id="A0A9K3KKV7"/>
<evidence type="ECO:0000256" key="2">
    <source>
        <dbReference type="SAM" id="Phobius"/>
    </source>
</evidence>
<evidence type="ECO:0000313" key="4">
    <source>
        <dbReference type="EMBL" id="KAG7336874.1"/>
    </source>
</evidence>
<keyword evidence="2" id="KW-1133">Transmembrane helix</keyword>
<reference evidence="6" key="1">
    <citation type="journal article" date="2021" name="Sci. Rep.">
        <title>Diploid genomic architecture of Nitzschia inconspicua, an elite biomass production diatom.</title>
        <authorList>
            <person name="Oliver A."/>
            <person name="Podell S."/>
            <person name="Pinowska A."/>
            <person name="Traller J.C."/>
            <person name="Smith S.R."/>
            <person name="McClure R."/>
            <person name="Beliaev A."/>
            <person name="Bohutskyi P."/>
            <person name="Hill E.A."/>
            <person name="Rabines A."/>
            <person name="Zheng H."/>
            <person name="Allen L.Z."/>
            <person name="Kuo A."/>
            <person name="Grigoriev I.V."/>
            <person name="Allen A.E."/>
            <person name="Hazlebeck D."/>
            <person name="Allen E.E."/>
        </authorList>
    </citation>
    <scope>NUCLEOTIDE SEQUENCE</scope>
    <source>
        <strain evidence="6">Hildebrandi</strain>
    </source>
</reference>
<keyword evidence="8" id="KW-1185">Reference proteome</keyword>
<evidence type="ECO:0000313" key="6">
    <source>
        <dbReference type="EMBL" id="KAG7344688.1"/>
    </source>
</evidence>
<dbReference type="EMBL" id="JAGRRH010000109">
    <property type="protein sequence ID" value="KAG7336743.1"/>
    <property type="molecule type" value="Genomic_DNA"/>
</dbReference>
<evidence type="ECO:0000313" key="7">
    <source>
        <dbReference type="EMBL" id="KAG7370414.1"/>
    </source>
</evidence>
<evidence type="ECO:0000313" key="8">
    <source>
        <dbReference type="Proteomes" id="UP000693970"/>
    </source>
</evidence>
<feature type="region of interest" description="Disordered" evidence="1">
    <location>
        <begin position="50"/>
        <end position="70"/>
    </location>
</feature>
<proteinExistence type="predicted"/>
<protein>
    <submittedName>
        <fullName evidence="6">Uncharacterized protein</fullName>
    </submittedName>
</protein>
<gene>
    <name evidence="5" type="ORF">IV203_022787</name>
    <name evidence="7" type="ORF">IV203_028160</name>
    <name evidence="3" type="ORF">IV203_028184</name>
    <name evidence="6" type="ORF">IV203_032219</name>
    <name evidence="4" type="ORF">IV203_033472</name>
</gene>
<sequence length="147" mass="17509">MLRQQQNRRRQQRRSNSSNGFSSGICLLVMMTTTLLLLYVQFTLAQTQSAQPKLDLDPRASRQGIIENHNRRREQLRKLLEETKEKVDAHEHGRSLLQGDEYDTLKKRIGLFEKKLEKMEGPMNDREIDKILERQKIRQERIRHTEL</sequence>
<comment type="caution">
    <text evidence="6">The sequence shown here is derived from an EMBL/GenBank/DDBJ whole genome shotgun (WGS) entry which is preliminary data.</text>
</comment>
<feature type="transmembrane region" description="Helical" evidence="2">
    <location>
        <begin position="21"/>
        <end position="42"/>
    </location>
</feature>
<keyword evidence="2" id="KW-0472">Membrane</keyword>
<dbReference type="EMBL" id="JAGRRH010000022">
    <property type="protein sequence ID" value="KAG7344688.1"/>
    <property type="molecule type" value="Genomic_DNA"/>
</dbReference>